<reference evidence="5" key="1">
    <citation type="journal article" date="2017" name="bioRxiv">
        <title>Comparative analysis of the genomes of Stylophora pistillata and Acropora digitifera provides evidence for extensive differences between species of corals.</title>
        <authorList>
            <person name="Voolstra C.R."/>
            <person name="Li Y."/>
            <person name="Liew Y.J."/>
            <person name="Baumgarten S."/>
            <person name="Zoccola D."/>
            <person name="Flot J.-F."/>
            <person name="Tambutte S."/>
            <person name="Allemand D."/>
            <person name="Aranda M."/>
        </authorList>
    </citation>
    <scope>NUCLEOTIDE SEQUENCE [LARGE SCALE GENOMIC DNA]</scope>
</reference>
<evidence type="ECO:0000256" key="1">
    <source>
        <dbReference type="SAM" id="MobiDB-lite"/>
    </source>
</evidence>
<proteinExistence type="predicted"/>
<feature type="signal peptide" evidence="3">
    <location>
        <begin position="1"/>
        <end position="22"/>
    </location>
</feature>
<comment type="caution">
    <text evidence="4">The sequence shown here is derived from an EMBL/GenBank/DDBJ whole genome shotgun (WGS) entry which is preliminary data.</text>
</comment>
<dbReference type="EMBL" id="LSMT01000070">
    <property type="protein sequence ID" value="PFX29136.1"/>
    <property type="molecule type" value="Genomic_DNA"/>
</dbReference>
<dbReference type="InterPro" id="IPR009011">
    <property type="entry name" value="Man6P_isomerase_rcpt-bd_dom_sf"/>
</dbReference>
<accession>A0A2B4SID1</accession>
<dbReference type="Gene3D" id="2.70.130.10">
    <property type="entry name" value="Mannose-6-phosphate receptor binding domain"/>
    <property type="match status" value="1"/>
</dbReference>
<feature type="region of interest" description="Disordered" evidence="1">
    <location>
        <begin position="231"/>
        <end position="276"/>
    </location>
</feature>
<dbReference type="AlphaFoldDB" id="A0A2B4SID1"/>
<feature type="compositionally biased region" description="Basic and acidic residues" evidence="1">
    <location>
        <begin position="255"/>
        <end position="276"/>
    </location>
</feature>
<evidence type="ECO:0000313" key="5">
    <source>
        <dbReference type="Proteomes" id="UP000225706"/>
    </source>
</evidence>
<protein>
    <submittedName>
        <fullName evidence="4">Uncharacterized protein</fullName>
    </submittedName>
</protein>
<dbReference type="PANTHER" id="PTHR15071:SF0">
    <property type="entry name" value="MANNOSE 6-PHOSPHATE RECEPTOR-LIKE PROTEIN 1"/>
    <property type="match status" value="1"/>
</dbReference>
<keyword evidence="5" id="KW-1185">Reference proteome</keyword>
<sequence>MNWLRCFVRAVILYAAVTYREADGITTKARPRDCLPEDPAGNKYNLTTLRNIDGNARFKITNGGYTYSFNPCVSFKIGKSSKANECQSDVAICRWVENQMYHNIGHQSKEECNFDKDTNTPKLEYTGDIFIKKADVLLKCHKTKERPSFEALSVKDSSRFVFDLTHKCACPNLCLYKHITPTEQPGPGPGPDDNNNAIVAGSIGGSFVFVVVAVMVIAVVTLVKRIRRMNRPNPQDEPERRPILAGPGNVNQFLRRNEDSESNSDSKNKSYAEGRC</sequence>
<dbReference type="OrthoDB" id="5990337at2759"/>
<name>A0A2B4SID1_STYPI</name>
<keyword evidence="2" id="KW-0472">Membrane</keyword>
<dbReference type="GO" id="GO:0005802">
    <property type="term" value="C:trans-Golgi network"/>
    <property type="evidence" value="ECO:0007669"/>
    <property type="project" value="TreeGrafter"/>
</dbReference>
<evidence type="ECO:0000256" key="2">
    <source>
        <dbReference type="SAM" id="Phobius"/>
    </source>
</evidence>
<keyword evidence="2" id="KW-0812">Transmembrane</keyword>
<evidence type="ECO:0000256" key="3">
    <source>
        <dbReference type="SAM" id="SignalP"/>
    </source>
</evidence>
<keyword evidence="3" id="KW-0732">Signal</keyword>
<dbReference type="SUPFAM" id="SSF50911">
    <property type="entry name" value="Mannose 6-phosphate receptor domain"/>
    <property type="match status" value="1"/>
</dbReference>
<dbReference type="PANTHER" id="PTHR15071">
    <property type="entry name" value="MANNOSE-6-PHOSPHATE RECEPTOR FAMILY MEMBER"/>
    <property type="match status" value="1"/>
</dbReference>
<organism evidence="4 5">
    <name type="scientific">Stylophora pistillata</name>
    <name type="common">Smooth cauliflower coral</name>
    <dbReference type="NCBI Taxonomy" id="50429"/>
    <lineage>
        <taxon>Eukaryota</taxon>
        <taxon>Metazoa</taxon>
        <taxon>Cnidaria</taxon>
        <taxon>Anthozoa</taxon>
        <taxon>Hexacorallia</taxon>
        <taxon>Scleractinia</taxon>
        <taxon>Astrocoeniina</taxon>
        <taxon>Pocilloporidae</taxon>
        <taxon>Stylophora</taxon>
    </lineage>
</organism>
<keyword evidence="2" id="KW-1133">Transmembrane helix</keyword>
<dbReference type="SMART" id="SM01404">
    <property type="entry name" value="CIMR"/>
    <property type="match status" value="1"/>
</dbReference>
<feature type="chain" id="PRO_5013287445" evidence="3">
    <location>
        <begin position="23"/>
        <end position="276"/>
    </location>
</feature>
<gene>
    <name evidence="4" type="ORF">AWC38_SpisGene6075</name>
</gene>
<dbReference type="GO" id="GO:0000139">
    <property type="term" value="C:Golgi membrane"/>
    <property type="evidence" value="ECO:0007669"/>
    <property type="project" value="UniProtKB-SubCell"/>
</dbReference>
<dbReference type="Proteomes" id="UP000225706">
    <property type="component" value="Unassembled WGS sequence"/>
</dbReference>
<feature type="transmembrane region" description="Helical" evidence="2">
    <location>
        <begin position="197"/>
        <end position="223"/>
    </location>
</feature>
<evidence type="ECO:0000313" key="4">
    <source>
        <dbReference type="EMBL" id="PFX29136.1"/>
    </source>
</evidence>